<protein>
    <submittedName>
        <fullName evidence="4">GNAT family N-acetyltransferase</fullName>
    </submittedName>
</protein>
<dbReference type="InterPro" id="IPR016181">
    <property type="entry name" value="Acyl_CoA_acyltransferase"/>
</dbReference>
<keyword evidence="2" id="KW-0012">Acyltransferase</keyword>
<evidence type="ECO:0000256" key="2">
    <source>
        <dbReference type="ARBA" id="ARBA00023315"/>
    </source>
</evidence>
<dbReference type="CDD" id="cd04301">
    <property type="entry name" value="NAT_SF"/>
    <property type="match status" value="1"/>
</dbReference>
<evidence type="ECO:0000313" key="4">
    <source>
        <dbReference type="EMBL" id="THF51362.1"/>
    </source>
</evidence>
<dbReference type="Pfam" id="PF00583">
    <property type="entry name" value="Acetyltransf_1"/>
    <property type="match status" value="1"/>
</dbReference>
<name>A0A4S3ZZS7_9FLAO</name>
<organism evidence="4 5">
    <name type="scientific">Flavobacterium supellecticarium</name>
    <dbReference type="NCBI Taxonomy" id="2565924"/>
    <lineage>
        <taxon>Bacteria</taxon>
        <taxon>Pseudomonadati</taxon>
        <taxon>Bacteroidota</taxon>
        <taxon>Flavobacteriia</taxon>
        <taxon>Flavobacteriales</taxon>
        <taxon>Flavobacteriaceae</taxon>
        <taxon>Flavobacterium</taxon>
    </lineage>
</organism>
<comment type="caution">
    <text evidence="4">The sequence shown here is derived from an EMBL/GenBank/DDBJ whole genome shotgun (WGS) entry which is preliminary data.</text>
</comment>
<feature type="domain" description="N-acetyltransferase" evidence="3">
    <location>
        <begin position="4"/>
        <end position="161"/>
    </location>
</feature>
<dbReference type="PROSITE" id="PS51186">
    <property type="entry name" value="GNAT"/>
    <property type="match status" value="1"/>
</dbReference>
<dbReference type="PANTHER" id="PTHR43877">
    <property type="entry name" value="AMINOALKYLPHOSPHONATE N-ACETYLTRANSFERASE-RELATED-RELATED"/>
    <property type="match status" value="1"/>
</dbReference>
<proteinExistence type="predicted"/>
<gene>
    <name evidence="4" type="ORF">E6C50_06240</name>
</gene>
<dbReference type="GO" id="GO:0016747">
    <property type="term" value="F:acyltransferase activity, transferring groups other than amino-acyl groups"/>
    <property type="evidence" value="ECO:0007669"/>
    <property type="project" value="InterPro"/>
</dbReference>
<dbReference type="AlphaFoldDB" id="A0A4S3ZZS7"/>
<dbReference type="SUPFAM" id="SSF55729">
    <property type="entry name" value="Acyl-CoA N-acyltransferases (Nat)"/>
    <property type="match status" value="1"/>
</dbReference>
<keyword evidence="5" id="KW-1185">Reference proteome</keyword>
<dbReference type="Gene3D" id="3.40.630.30">
    <property type="match status" value="1"/>
</dbReference>
<reference evidence="4 5" key="1">
    <citation type="submission" date="2019-04" db="EMBL/GenBank/DDBJ databases">
        <title>Flavobacterium sp. nov. isolated from construction timber.</title>
        <authorList>
            <person name="Lin S.-Y."/>
            <person name="Chang C.-T."/>
            <person name="Young C.-C."/>
        </authorList>
    </citation>
    <scope>NUCLEOTIDE SEQUENCE [LARGE SCALE GENOMIC DNA]</scope>
    <source>
        <strain evidence="4 5">CC-CTC003</strain>
    </source>
</reference>
<sequence length="161" mass="17445">MNTIEIRAIKKSDNATVAALIRSVLLEHDVPKVGTAYADTALDCMFETYAVPRSVYFVALVNGKIIGTAGIAPLANGSATVCELQKMYFLPESRGLGLGAAMIEKCLEQAKALGFAQCYLETLPNMKAAQKLYEKTGFYYLDAPLGNTGHSSCPIWMIKDL</sequence>
<keyword evidence="1 4" id="KW-0808">Transferase</keyword>
<dbReference type="OrthoDB" id="5419426at2"/>
<evidence type="ECO:0000259" key="3">
    <source>
        <dbReference type="PROSITE" id="PS51186"/>
    </source>
</evidence>
<dbReference type="EMBL" id="SSNZ01000002">
    <property type="protein sequence ID" value="THF51362.1"/>
    <property type="molecule type" value="Genomic_DNA"/>
</dbReference>
<evidence type="ECO:0000313" key="5">
    <source>
        <dbReference type="Proteomes" id="UP000307507"/>
    </source>
</evidence>
<evidence type="ECO:0000256" key="1">
    <source>
        <dbReference type="ARBA" id="ARBA00022679"/>
    </source>
</evidence>
<dbReference type="RefSeq" id="WP_136402347.1">
    <property type="nucleotide sequence ID" value="NZ_SSNZ01000002.1"/>
</dbReference>
<dbReference type="InterPro" id="IPR000182">
    <property type="entry name" value="GNAT_dom"/>
</dbReference>
<accession>A0A4S3ZZS7</accession>
<dbReference type="Proteomes" id="UP000307507">
    <property type="component" value="Unassembled WGS sequence"/>
</dbReference>
<dbReference type="InterPro" id="IPR050832">
    <property type="entry name" value="Bact_Acetyltransf"/>
</dbReference>